<keyword evidence="3" id="KW-0472">Membrane</keyword>
<dbReference type="GO" id="GO:0016020">
    <property type="term" value="C:membrane"/>
    <property type="evidence" value="ECO:0007669"/>
    <property type="project" value="UniProtKB-SubCell"/>
</dbReference>
<evidence type="ECO:0000259" key="5">
    <source>
        <dbReference type="PROSITE" id="PS50191"/>
    </source>
</evidence>
<dbReference type="SUPFAM" id="SSF52087">
    <property type="entry name" value="CRAL/TRIO domain"/>
    <property type="match status" value="1"/>
</dbReference>
<dbReference type="CDD" id="cd00170">
    <property type="entry name" value="SEC14"/>
    <property type="match status" value="1"/>
</dbReference>
<dbReference type="InterPro" id="IPR036865">
    <property type="entry name" value="CRAL-TRIO_dom_sf"/>
</dbReference>
<evidence type="ECO:0000256" key="1">
    <source>
        <dbReference type="ARBA" id="ARBA00004370"/>
    </source>
</evidence>
<feature type="compositionally biased region" description="Basic and acidic residues" evidence="4">
    <location>
        <begin position="260"/>
        <end position="272"/>
    </location>
</feature>
<keyword evidence="7" id="KW-1185">Reference proteome</keyword>
<evidence type="ECO:0000313" key="6">
    <source>
        <dbReference type="EMBL" id="GJE93352.1"/>
    </source>
</evidence>
<dbReference type="Pfam" id="PF00650">
    <property type="entry name" value="CRAL_TRIO"/>
    <property type="match status" value="1"/>
</dbReference>
<reference evidence="6 7" key="1">
    <citation type="submission" date="2021-08" db="EMBL/GenBank/DDBJ databases">
        <title>Draft Genome Sequence of Phanerochaete sordida strain YK-624.</title>
        <authorList>
            <person name="Mori T."/>
            <person name="Dohra H."/>
            <person name="Suzuki T."/>
            <person name="Kawagishi H."/>
            <person name="Hirai H."/>
        </authorList>
    </citation>
    <scope>NUCLEOTIDE SEQUENCE [LARGE SCALE GENOMIC DNA]</scope>
    <source>
        <strain evidence="6 7">YK-624</strain>
    </source>
</reference>
<proteinExistence type="predicted"/>
<name>A0A9P3GCS2_9APHY</name>
<sequence length="272" mass="30495">MLPEIHRIVYGGDTPKTISIWGITIDPQDPAADPRASVVLMKFLRARKLDVGTAKTLLIEVLRWRQQVNIDDIMTRQFPGTKMLATKFGKDKEGQPVVYNLVSPENAKSIWAELEADSKMVIQRTVRNMEKLARSLNYETIDRVTRVTDMTMMSLEDLGDPKRTQNAVLMRVMRDYYPDFSTHKFAVNAPFLLAATTWVSSFFITPDGGTVQFVGKGAKTIAKKLSEVIDPTELPEQFGGKATGFHWKMEGTTEPQASAPERDATAEKIADL</sequence>
<evidence type="ECO:0000256" key="2">
    <source>
        <dbReference type="ARBA" id="ARBA00022448"/>
    </source>
</evidence>
<dbReference type="SUPFAM" id="SSF46938">
    <property type="entry name" value="CRAL/TRIO N-terminal domain"/>
    <property type="match status" value="1"/>
</dbReference>
<dbReference type="InterPro" id="IPR044834">
    <property type="entry name" value="PATL"/>
</dbReference>
<dbReference type="Pfam" id="PF03765">
    <property type="entry name" value="CRAL_TRIO_N"/>
    <property type="match status" value="1"/>
</dbReference>
<comment type="caution">
    <text evidence="6">The sequence shown here is derived from an EMBL/GenBank/DDBJ whole genome shotgun (WGS) entry which is preliminary data.</text>
</comment>
<dbReference type="OrthoDB" id="75724at2759"/>
<dbReference type="EMBL" id="BPQB01000031">
    <property type="protein sequence ID" value="GJE93352.1"/>
    <property type="molecule type" value="Genomic_DNA"/>
</dbReference>
<dbReference type="PANTHER" id="PTHR45932">
    <property type="entry name" value="PATELLIN-1"/>
    <property type="match status" value="1"/>
</dbReference>
<organism evidence="6 7">
    <name type="scientific">Phanerochaete sordida</name>
    <dbReference type="NCBI Taxonomy" id="48140"/>
    <lineage>
        <taxon>Eukaryota</taxon>
        <taxon>Fungi</taxon>
        <taxon>Dikarya</taxon>
        <taxon>Basidiomycota</taxon>
        <taxon>Agaricomycotina</taxon>
        <taxon>Agaricomycetes</taxon>
        <taxon>Polyporales</taxon>
        <taxon>Phanerochaetaceae</taxon>
        <taxon>Phanerochaete</taxon>
    </lineage>
</organism>
<evidence type="ECO:0000256" key="4">
    <source>
        <dbReference type="SAM" id="MobiDB-lite"/>
    </source>
</evidence>
<dbReference type="InterPro" id="IPR036273">
    <property type="entry name" value="CRAL/TRIO_N_dom_sf"/>
</dbReference>
<accession>A0A9P3GCS2</accession>
<feature type="region of interest" description="Disordered" evidence="4">
    <location>
        <begin position="251"/>
        <end position="272"/>
    </location>
</feature>
<evidence type="ECO:0000256" key="3">
    <source>
        <dbReference type="ARBA" id="ARBA00023136"/>
    </source>
</evidence>
<dbReference type="InterPro" id="IPR011074">
    <property type="entry name" value="CRAL/TRIO_N_dom"/>
</dbReference>
<dbReference type="InterPro" id="IPR001251">
    <property type="entry name" value="CRAL-TRIO_dom"/>
</dbReference>
<keyword evidence="2" id="KW-0813">Transport</keyword>
<evidence type="ECO:0000313" key="7">
    <source>
        <dbReference type="Proteomes" id="UP000703269"/>
    </source>
</evidence>
<dbReference type="GO" id="GO:0008289">
    <property type="term" value="F:lipid binding"/>
    <property type="evidence" value="ECO:0007669"/>
    <property type="project" value="InterPro"/>
</dbReference>
<protein>
    <submittedName>
        <fullName evidence="6">CRAL/TRIO domain-containing protein</fullName>
    </submittedName>
</protein>
<dbReference type="AlphaFoldDB" id="A0A9P3GCS2"/>
<comment type="subcellular location">
    <subcellularLocation>
        <location evidence="1">Membrane</location>
    </subcellularLocation>
</comment>
<gene>
    <name evidence="6" type="ORF">PsYK624_095110</name>
</gene>
<dbReference type="PANTHER" id="PTHR45932:SF17">
    <property type="entry name" value="CELLULAR RETINALDEHYDE-BINDING_TRIPLE FUNCTION DOMAIN-CONTAINING PROTEIN"/>
    <property type="match status" value="1"/>
</dbReference>
<feature type="domain" description="CRAL-TRIO" evidence="5">
    <location>
        <begin position="70"/>
        <end position="246"/>
    </location>
</feature>
<dbReference type="Gene3D" id="3.40.525.10">
    <property type="entry name" value="CRAL-TRIO lipid binding domain"/>
    <property type="match status" value="1"/>
</dbReference>
<dbReference type="PROSITE" id="PS50191">
    <property type="entry name" value="CRAL_TRIO"/>
    <property type="match status" value="1"/>
</dbReference>
<dbReference type="Proteomes" id="UP000703269">
    <property type="component" value="Unassembled WGS sequence"/>
</dbReference>